<dbReference type="Proteomes" id="UP000244450">
    <property type="component" value="Unassembled WGS sequence"/>
</dbReference>
<dbReference type="InterPro" id="IPR050135">
    <property type="entry name" value="dGTPase-like"/>
</dbReference>
<feature type="domain" description="HD" evidence="2">
    <location>
        <begin position="31"/>
        <end position="215"/>
    </location>
</feature>
<dbReference type="PANTHER" id="PTHR11373:SF32">
    <property type="entry name" value="DEOXYGUANOSINETRIPHOSPHATE TRIPHOSPHOHYDROLASE"/>
    <property type="match status" value="1"/>
</dbReference>
<proteinExistence type="predicted"/>
<accession>A0A2T7BN11</accession>
<organism evidence="3 4">
    <name type="scientific">Chitinophaga parva</name>
    <dbReference type="NCBI Taxonomy" id="2169414"/>
    <lineage>
        <taxon>Bacteria</taxon>
        <taxon>Pseudomonadati</taxon>
        <taxon>Bacteroidota</taxon>
        <taxon>Chitinophagia</taxon>
        <taxon>Chitinophagales</taxon>
        <taxon>Chitinophagaceae</taxon>
        <taxon>Chitinophaga</taxon>
    </lineage>
</organism>
<dbReference type="PROSITE" id="PS51831">
    <property type="entry name" value="HD"/>
    <property type="match status" value="1"/>
</dbReference>
<dbReference type="GO" id="GO:0006203">
    <property type="term" value="P:dGTP catabolic process"/>
    <property type="evidence" value="ECO:0007669"/>
    <property type="project" value="TreeGrafter"/>
</dbReference>
<evidence type="ECO:0000256" key="1">
    <source>
        <dbReference type="ARBA" id="ARBA00022801"/>
    </source>
</evidence>
<dbReference type="OrthoDB" id="9803619at2"/>
<dbReference type="Pfam" id="PF01966">
    <property type="entry name" value="HD"/>
    <property type="match status" value="1"/>
</dbReference>
<comment type="caution">
    <text evidence="3">The sequence shown here is derived from an EMBL/GenBank/DDBJ whole genome shotgun (WGS) entry which is preliminary data.</text>
</comment>
<dbReference type="InterPro" id="IPR003607">
    <property type="entry name" value="HD/PDEase_dom"/>
</dbReference>
<reference evidence="3 4" key="1">
    <citation type="submission" date="2018-04" db="EMBL/GenBank/DDBJ databases">
        <title>Chitinophaga fuyangensis sp. nov., isolated from soil in a chemical factory.</title>
        <authorList>
            <person name="Chen K."/>
        </authorList>
    </citation>
    <scope>NUCLEOTIDE SEQUENCE [LARGE SCALE GENOMIC DNA]</scope>
    <source>
        <strain evidence="3 4">LY-1</strain>
    </source>
</reference>
<dbReference type="SUPFAM" id="SSF109604">
    <property type="entry name" value="HD-domain/PDEase-like"/>
    <property type="match status" value="1"/>
</dbReference>
<keyword evidence="4" id="KW-1185">Reference proteome</keyword>
<keyword evidence="1 3" id="KW-0378">Hydrolase</keyword>
<evidence type="ECO:0000259" key="2">
    <source>
        <dbReference type="PROSITE" id="PS51831"/>
    </source>
</evidence>
<dbReference type="SMART" id="SM00471">
    <property type="entry name" value="HDc"/>
    <property type="match status" value="1"/>
</dbReference>
<dbReference type="GO" id="GO:0008832">
    <property type="term" value="F:dGTPase activity"/>
    <property type="evidence" value="ECO:0007669"/>
    <property type="project" value="TreeGrafter"/>
</dbReference>
<sequence>MDRLIHATCFRRLQGKTQLYPGFESDFFRNRLTHSLEVASVARSIASKLNSREKFLANMPINLDIVEFAGLAHDLGHPPFGHQGEYELDSLMRQHGGYEGNAQTLRLLTKIEKKGFVDVDDSQFNGNGDQRKGLNLTARVLASILKYDNIIDEKRLTDEDAVKQGKKIKPVKGYYHFDDGLVKKIKSDCGGNELDSKFKTIECQIMDVADDISYSTYDLEDGLKAGFYTLQDIVFPKQKLLKEISEQIQLELPNGDIFKPSPEAVGEILQNLFSEFLFQDFQGTHIKDLDSAFSYLNRQYSIINSYSHNGYQRNFLSSSLVNRFIEGVKFIPNKKFPAQSRVVLTDDILGQVEVLKKFTYISQVLSSRLKVAEFRGREIVREIFKTVSADGGCELLPHDFRNYYESVNADKKRIVCDFVAGMTDRYAIEFYARLKSENAETIFKPL</sequence>
<gene>
    <name evidence="3" type="ORF">DCC81_06225</name>
</gene>
<dbReference type="Gene3D" id="1.10.3210.10">
    <property type="entry name" value="Hypothetical protein af1432"/>
    <property type="match status" value="1"/>
</dbReference>
<evidence type="ECO:0000313" key="4">
    <source>
        <dbReference type="Proteomes" id="UP000244450"/>
    </source>
</evidence>
<evidence type="ECO:0000313" key="3">
    <source>
        <dbReference type="EMBL" id="PUZ29063.1"/>
    </source>
</evidence>
<dbReference type="InterPro" id="IPR026875">
    <property type="entry name" value="PHydrolase_assoc_dom"/>
</dbReference>
<dbReference type="InterPro" id="IPR006674">
    <property type="entry name" value="HD_domain"/>
</dbReference>
<dbReference type="InterPro" id="IPR006261">
    <property type="entry name" value="dGTPase"/>
</dbReference>
<dbReference type="Pfam" id="PF13286">
    <property type="entry name" value="HD_assoc"/>
    <property type="match status" value="1"/>
</dbReference>
<dbReference type="CDD" id="cd00077">
    <property type="entry name" value="HDc"/>
    <property type="match status" value="1"/>
</dbReference>
<dbReference type="EMBL" id="QCYK01000001">
    <property type="protein sequence ID" value="PUZ29063.1"/>
    <property type="molecule type" value="Genomic_DNA"/>
</dbReference>
<protein>
    <submittedName>
        <fullName evidence="3">Deoxyguanosinetriphosphate triphosphohydrolase</fullName>
    </submittedName>
</protein>
<dbReference type="NCBIfam" id="TIGR01353">
    <property type="entry name" value="dGTP_triPase"/>
    <property type="match status" value="1"/>
</dbReference>
<name>A0A2T7BN11_9BACT</name>
<dbReference type="AlphaFoldDB" id="A0A2T7BN11"/>
<dbReference type="PANTHER" id="PTHR11373">
    <property type="entry name" value="DEOXYNUCLEOSIDE TRIPHOSPHATE TRIPHOSPHOHYDROLASE"/>
    <property type="match status" value="1"/>
</dbReference>